<reference evidence="2 3" key="1">
    <citation type="submission" date="2016-09" db="EMBL/GenBank/DDBJ databases">
        <authorList>
            <person name="Capua I."/>
            <person name="De Benedictis P."/>
            <person name="Joannis T."/>
            <person name="Lombin L.H."/>
            <person name="Cattoli G."/>
        </authorList>
    </citation>
    <scope>NUCLEOTIDE SEQUENCE [LARGE SCALE GENOMIC DNA]</scope>
    <source>
        <strain evidence="2 3">IMI 309357</strain>
    </source>
</reference>
<evidence type="ECO:0000256" key="1">
    <source>
        <dbReference type="SAM" id="MobiDB-lite"/>
    </source>
</evidence>
<dbReference type="PANTHER" id="PTHR40788">
    <property type="entry name" value="CLR5 DOMAIN-CONTAINING PROTEIN-RELATED"/>
    <property type="match status" value="1"/>
</dbReference>
<dbReference type="RefSeq" id="XP_022472886.1">
    <property type="nucleotide sequence ID" value="XM_022620639.1"/>
</dbReference>
<dbReference type="Proteomes" id="UP000176998">
    <property type="component" value="Unassembled WGS sequence"/>
</dbReference>
<gene>
    <name evidence="2" type="ORF">CORC01_09009</name>
</gene>
<evidence type="ECO:0000313" key="3">
    <source>
        <dbReference type="Proteomes" id="UP000176998"/>
    </source>
</evidence>
<dbReference type="OrthoDB" id="2922289at2759"/>
<proteinExistence type="predicted"/>
<protein>
    <submittedName>
        <fullName evidence="2">Uncharacterized protein</fullName>
    </submittedName>
</protein>
<dbReference type="PANTHER" id="PTHR40788:SF1">
    <property type="entry name" value="IPA PROTEIN"/>
    <property type="match status" value="1"/>
</dbReference>
<feature type="region of interest" description="Disordered" evidence="1">
    <location>
        <begin position="68"/>
        <end position="94"/>
    </location>
</feature>
<comment type="caution">
    <text evidence="2">The sequence shown here is derived from an EMBL/GenBank/DDBJ whole genome shotgun (WGS) entry which is preliminary data.</text>
</comment>
<name>A0A1G4B327_9PEZI</name>
<sequence>MVRENLAENDFEGEEIEGLMGVLEAHLKPEYLKAAVREAEEIMAKMTEDEEPARDTFRDISTAAQGSLRSGLFQTNQREKAKTRPGNPLATVPAVEDPGSLDIVTFSIEPMVRIRVSQRTLDVVHLIYPESQTRPRNITWDDFVHALCDAGFVASNNGGSAVRFELGSGSDRGDKGAIIFHKPHPVLKIVPIMLHGMGRRLTKWFGWNCDCFEARGAQED</sequence>
<dbReference type="AlphaFoldDB" id="A0A1G4B327"/>
<organism evidence="2 3">
    <name type="scientific">Colletotrichum orchidophilum</name>
    <dbReference type="NCBI Taxonomy" id="1209926"/>
    <lineage>
        <taxon>Eukaryota</taxon>
        <taxon>Fungi</taxon>
        <taxon>Dikarya</taxon>
        <taxon>Ascomycota</taxon>
        <taxon>Pezizomycotina</taxon>
        <taxon>Sordariomycetes</taxon>
        <taxon>Hypocreomycetidae</taxon>
        <taxon>Glomerellales</taxon>
        <taxon>Glomerellaceae</taxon>
        <taxon>Colletotrichum</taxon>
    </lineage>
</organism>
<evidence type="ECO:0000313" key="2">
    <source>
        <dbReference type="EMBL" id="OHE95725.1"/>
    </source>
</evidence>
<dbReference type="GeneID" id="34562149"/>
<dbReference type="EMBL" id="MJBS01000079">
    <property type="protein sequence ID" value="OHE95725.1"/>
    <property type="molecule type" value="Genomic_DNA"/>
</dbReference>
<keyword evidence="3" id="KW-1185">Reference proteome</keyword>
<dbReference type="STRING" id="1209926.A0A1G4B327"/>
<accession>A0A1G4B327</accession>